<dbReference type="InterPro" id="IPR050601">
    <property type="entry name" value="CPA3_antiporter_subunitC"/>
</dbReference>
<comment type="similarity">
    <text evidence="2">Belongs to the CPA3 antiporters (TC 2.A.63) subunit C family.</text>
</comment>
<keyword evidence="3" id="KW-1003">Cell membrane</keyword>
<evidence type="ECO:0000256" key="5">
    <source>
        <dbReference type="ARBA" id="ARBA00022989"/>
    </source>
</evidence>
<accession>A0A0T5Z2Z2</accession>
<feature type="transmembrane region" description="Helical" evidence="7">
    <location>
        <begin position="6"/>
        <end position="27"/>
    </location>
</feature>
<dbReference type="GO" id="GO:0005886">
    <property type="term" value="C:plasma membrane"/>
    <property type="evidence" value="ECO:0007669"/>
    <property type="project" value="UniProtKB-SubCell"/>
</dbReference>
<keyword evidence="4 7" id="KW-0812">Transmembrane</keyword>
<sequence>MYNLSLDLILYSGALGLIVIGLAGMVLSRHLFRVVLALAIAEAGANLLLVLAGYRWDAVAPILSGAQAPASMVDPVPQAMVLTAIVIGVGIQALAVSLLVKIRHSFGTLERSEVAAGMDEAIAVSAAVPLLGSREKPAGAE</sequence>
<evidence type="ECO:0000256" key="1">
    <source>
        <dbReference type="ARBA" id="ARBA00004651"/>
    </source>
</evidence>
<dbReference type="InterPro" id="IPR039428">
    <property type="entry name" value="NUOK/Mnh_C1-like"/>
</dbReference>
<dbReference type="AlphaFoldDB" id="A0A0T5Z2Z2"/>
<name>A0A0T5Z2Z2_9GAMM</name>
<organism evidence="8 9">
    <name type="scientific">endosymbiont of Ridgeia piscesae</name>
    <dbReference type="NCBI Taxonomy" id="54398"/>
    <lineage>
        <taxon>Bacteria</taxon>
        <taxon>Pseudomonadati</taxon>
        <taxon>Pseudomonadota</taxon>
        <taxon>Gammaproteobacteria</taxon>
        <taxon>sulfur-oxidizing symbionts</taxon>
    </lineage>
</organism>
<comment type="caution">
    <text evidence="8">The sequence shown here is derived from an EMBL/GenBank/DDBJ whole genome shotgun (WGS) entry which is preliminary data.</text>
</comment>
<evidence type="ECO:0000256" key="4">
    <source>
        <dbReference type="ARBA" id="ARBA00022692"/>
    </source>
</evidence>
<keyword evidence="6 7" id="KW-0472">Membrane</keyword>
<dbReference type="STRING" id="54398.Ga0074115_1354"/>
<evidence type="ECO:0000313" key="8">
    <source>
        <dbReference type="EMBL" id="KRT57135.1"/>
    </source>
</evidence>
<dbReference type="Pfam" id="PF00420">
    <property type="entry name" value="Oxidored_q2"/>
    <property type="match status" value="1"/>
</dbReference>
<dbReference type="PATRIC" id="fig|54398.4.peg.3406"/>
<dbReference type="PANTHER" id="PTHR34583">
    <property type="entry name" value="ANTIPORTER SUBUNIT MNHC2-RELATED"/>
    <property type="match status" value="1"/>
</dbReference>
<dbReference type="Gene3D" id="1.10.287.3510">
    <property type="match status" value="1"/>
</dbReference>
<comment type="subcellular location">
    <subcellularLocation>
        <location evidence="1">Cell membrane</location>
        <topology evidence="1">Multi-pass membrane protein</topology>
    </subcellularLocation>
</comment>
<evidence type="ECO:0000256" key="2">
    <source>
        <dbReference type="ARBA" id="ARBA00010388"/>
    </source>
</evidence>
<feature type="transmembrane region" description="Helical" evidence="7">
    <location>
        <begin position="34"/>
        <end position="56"/>
    </location>
</feature>
<evidence type="ECO:0000256" key="7">
    <source>
        <dbReference type="SAM" id="Phobius"/>
    </source>
</evidence>
<keyword evidence="5 7" id="KW-1133">Transmembrane helix</keyword>
<dbReference type="RefSeq" id="WP_082626939.1">
    <property type="nucleotide sequence ID" value="NZ_KQ557009.1"/>
</dbReference>
<dbReference type="PANTHER" id="PTHR34583:SF2">
    <property type="entry name" value="ANTIPORTER SUBUNIT MNHC2-RELATED"/>
    <property type="match status" value="1"/>
</dbReference>
<evidence type="ECO:0000256" key="6">
    <source>
        <dbReference type="ARBA" id="ARBA00023136"/>
    </source>
</evidence>
<protein>
    <submittedName>
        <fullName evidence="8">Multisubunit Na+/H+ antiporter, MnhC subunit</fullName>
    </submittedName>
</protein>
<dbReference type="EMBL" id="LMXI01000592">
    <property type="protein sequence ID" value="KRT57135.1"/>
    <property type="molecule type" value="Genomic_DNA"/>
</dbReference>
<dbReference type="Proteomes" id="UP000051276">
    <property type="component" value="Unassembled WGS sequence"/>
</dbReference>
<evidence type="ECO:0000256" key="3">
    <source>
        <dbReference type="ARBA" id="ARBA00022475"/>
    </source>
</evidence>
<gene>
    <name evidence="8" type="ORF">Ga0076813_11021</name>
</gene>
<evidence type="ECO:0000313" key="9">
    <source>
        <dbReference type="Proteomes" id="UP000051276"/>
    </source>
</evidence>
<proteinExistence type="inferred from homology"/>
<feature type="transmembrane region" description="Helical" evidence="7">
    <location>
        <begin position="76"/>
        <end position="100"/>
    </location>
</feature>
<feature type="non-terminal residue" evidence="8">
    <location>
        <position position="141"/>
    </location>
</feature>
<reference evidence="8 9" key="1">
    <citation type="submission" date="2015-11" db="EMBL/GenBank/DDBJ databases">
        <title>The genome of Candidatus Endoriftia persephone in Ridgeia piscesae and population structure of the North Eastern Pacific vestimentiferan symbionts.</title>
        <authorList>
            <person name="Perez M."/>
            <person name="Juniper K.S."/>
        </authorList>
    </citation>
    <scope>NUCLEOTIDE SEQUENCE [LARGE SCALE GENOMIC DNA]</scope>
    <source>
        <strain evidence="8">Ind10</strain>
    </source>
</reference>